<dbReference type="Proteomes" id="UP001180616">
    <property type="component" value="Chromosome"/>
</dbReference>
<dbReference type="EMBL" id="CP133659">
    <property type="protein sequence ID" value="WMW66867.1"/>
    <property type="molecule type" value="Genomic_DNA"/>
</dbReference>
<evidence type="ECO:0000313" key="2">
    <source>
        <dbReference type="Proteomes" id="UP001180616"/>
    </source>
</evidence>
<evidence type="ECO:0000313" key="1">
    <source>
        <dbReference type="EMBL" id="WMW66867.1"/>
    </source>
</evidence>
<keyword evidence="2" id="KW-1185">Reference proteome</keyword>
<name>A0ABY9R6X2_9BACT</name>
<accession>A0ABY9R6X2</accession>
<dbReference type="RefSeq" id="WP_309542721.1">
    <property type="nucleotide sequence ID" value="NZ_CP133659.1"/>
</dbReference>
<protein>
    <submittedName>
        <fullName evidence="1">Uncharacterized protein</fullName>
    </submittedName>
</protein>
<reference evidence="1" key="1">
    <citation type="submission" date="2023-09" db="EMBL/GenBank/DDBJ databases">
        <authorList>
            <consortium name="CW5 consortium"/>
            <person name="Lu C.-W."/>
        </authorList>
    </citation>
    <scope>NUCLEOTIDE SEQUENCE</scope>
    <source>
        <strain evidence="1">KPS</strain>
    </source>
</reference>
<organism evidence="1 2">
    <name type="scientific">Nitratidesulfovibrio liaohensis</name>
    <dbReference type="NCBI Taxonomy" id="2604158"/>
    <lineage>
        <taxon>Bacteria</taxon>
        <taxon>Pseudomonadati</taxon>
        <taxon>Thermodesulfobacteriota</taxon>
        <taxon>Desulfovibrionia</taxon>
        <taxon>Desulfovibrionales</taxon>
        <taxon>Desulfovibrionaceae</taxon>
        <taxon>Nitratidesulfovibrio</taxon>
    </lineage>
</organism>
<proteinExistence type="predicted"/>
<gene>
    <name evidence="1" type="ORF">KPS_001492</name>
</gene>
<sequence>MFAYPATHDVPGETPLPFSGLGHDLAPVASRARLLAWIPVRRPRDVRPFAAWRRDEDRAPRRAGYALLVEQGREIRGR</sequence>